<gene>
    <name evidence="1" type="ORF">OB236_14030</name>
</gene>
<proteinExistence type="predicted"/>
<evidence type="ECO:0000313" key="2">
    <source>
        <dbReference type="Proteomes" id="UP001652445"/>
    </source>
</evidence>
<accession>A0ABT2UF12</accession>
<dbReference type="RefSeq" id="WP_262684540.1">
    <property type="nucleotide sequence ID" value="NZ_JAOQIO010000039.1"/>
</dbReference>
<protein>
    <submittedName>
        <fullName evidence="1">Uncharacterized protein</fullName>
    </submittedName>
</protein>
<sequence length="54" mass="6097">MAKSNMSVSVNFAEKAFDRKLRQVFHVIKRTMDRDGQLTAVSGNRSKCILAVQL</sequence>
<comment type="caution">
    <text evidence="1">The sequence shown here is derived from an EMBL/GenBank/DDBJ whole genome shotgun (WGS) entry which is preliminary data.</text>
</comment>
<keyword evidence="2" id="KW-1185">Reference proteome</keyword>
<organism evidence="1 2">
    <name type="scientific">Paenibacillus baimaensis</name>
    <dbReference type="NCBI Taxonomy" id="2982185"/>
    <lineage>
        <taxon>Bacteria</taxon>
        <taxon>Bacillati</taxon>
        <taxon>Bacillota</taxon>
        <taxon>Bacilli</taxon>
        <taxon>Bacillales</taxon>
        <taxon>Paenibacillaceae</taxon>
        <taxon>Paenibacillus</taxon>
    </lineage>
</organism>
<evidence type="ECO:0000313" key="1">
    <source>
        <dbReference type="EMBL" id="MCU6793235.1"/>
    </source>
</evidence>
<dbReference type="EMBL" id="JAOQIO010000039">
    <property type="protein sequence ID" value="MCU6793235.1"/>
    <property type="molecule type" value="Genomic_DNA"/>
</dbReference>
<name>A0ABT2UF12_9BACL</name>
<reference evidence="1 2" key="1">
    <citation type="submission" date="2022-09" db="EMBL/GenBank/DDBJ databases">
        <authorList>
            <person name="Han X.L."/>
            <person name="Wang Q."/>
            <person name="Lu T."/>
        </authorList>
    </citation>
    <scope>NUCLEOTIDE SEQUENCE [LARGE SCALE GENOMIC DNA]</scope>
    <source>
        <strain evidence="1 2">WQ 127069</strain>
    </source>
</reference>
<dbReference type="Proteomes" id="UP001652445">
    <property type="component" value="Unassembled WGS sequence"/>
</dbReference>